<evidence type="ECO:0000256" key="1">
    <source>
        <dbReference type="ARBA" id="ARBA00004430"/>
    </source>
</evidence>
<comment type="subcellular location">
    <subcellularLocation>
        <location evidence="1">Cytoplasm</location>
        <location evidence="1">Cytoskeleton</location>
        <location evidence="1">Cilium axoneme</location>
    </subcellularLocation>
</comment>
<dbReference type="GO" id="GO:0005874">
    <property type="term" value="C:microtubule"/>
    <property type="evidence" value="ECO:0007669"/>
    <property type="project" value="UniProtKB-KW"/>
</dbReference>
<organism evidence="14 15">
    <name type="scientific">Callorhinchus milii</name>
    <name type="common">Ghost shark</name>
    <dbReference type="NCBI Taxonomy" id="7868"/>
    <lineage>
        <taxon>Eukaryota</taxon>
        <taxon>Metazoa</taxon>
        <taxon>Chordata</taxon>
        <taxon>Craniata</taxon>
        <taxon>Vertebrata</taxon>
        <taxon>Chondrichthyes</taxon>
        <taxon>Holocephali</taxon>
        <taxon>Chimaeriformes</taxon>
        <taxon>Callorhinchidae</taxon>
        <taxon>Callorhinchus</taxon>
    </lineage>
</organism>
<proteinExistence type="predicted"/>
<evidence type="ECO:0000256" key="6">
    <source>
        <dbReference type="ARBA" id="ARBA00023017"/>
    </source>
</evidence>
<dbReference type="FunFam" id="1.20.140.100:FF:000006">
    <property type="entry name" value="dynein heavy chain 2, axonemal"/>
    <property type="match status" value="1"/>
</dbReference>
<reference evidence="14" key="4">
    <citation type="submission" date="2025-08" db="UniProtKB">
        <authorList>
            <consortium name="Ensembl"/>
        </authorList>
    </citation>
    <scope>IDENTIFICATION</scope>
</reference>
<keyword evidence="6" id="KW-0243">Dynein</keyword>
<keyword evidence="11" id="KW-0966">Cell projection</keyword>
<dbReference type="Ensembl" id="ENSCMIT00000011953.1">
    <property type="protein sequence ID" value="ENSCMIP00000011668.1"/>
    <property type="gene ID" value="ENSCMIG00000006050.1"/>
</dbReference>
<dbReference type="InParanoid" id="A0A4W3H4E6"/>
<evidence type="ECO:0000256" key="4">
    <source>
        <dbReference type="ARBA" id="ARBA00022741"/>
    </source>
</evidence>
<dbReference type="GO" id="GO:0007018">
    <property type="term" value="P:microtubule-based movement"/>
    <property type="evidence" value="ECO:0007669"/>
    <property type="project" value="InterPro"/>
</dbReference>
<reference evidence="15" key="2">
    <citation type="journal article" date="2007" name="PLoS Biol.">
        <title>Survey sequencing and comparative analysis of the elephant shark (Callorhinchus milii) genome.</title>
        <authorList>
            <person name="Venkatesh B."/>
            <person name="Kirkness E.F."/>
            <person name="Loh Y.H."/>
            <person name="Halpern A.L."/>
            <person name="Lee A.P."/>
            <person name="Johnson J."/>
            <person name="Dandona N."/>
            <person name="Viswanathan L.D."/>
            <person name="Tay A."/>
            <person name="Venter J.C."/>
            <person name="Strausberg R.L."/>
            <person name="Brenner S."/>
        </authorList>
    </citation>
    <scope>NUCLEOTIDE SEQUENCE [LARGE SCALE GENOMIC DNA]</scope>
</reference>
<evidence type="ECO:0000259" key="13">
    <source>
        <dbReference type="Pfam" id="PF08393"/>
    </source>
</evidence>
<keyword evidence="15" id="KW-1185">Reference proteome</keyword>
<reference evidence="15" key="1">
    <citation type="journal article" date="2006" name="Science">
        <title>Ancient noncoding elements conserved in the human genome.</title>
        <authorList>
            <person name="Venkatesh B."/>
            <person name="Kirkness E.F."/>
            <person name="Loh Y.H."/>
            <person name="Halpern A.L."/>
            <person name="Lee A.P."/>
            <person name="Johnson J."/>
            <person name="Dandona N."/>
            <person name="Viswanathan L.D."/>
            <person name="Tay A."/>
            <person name="Venter J.C."/>
            <person name="Strausberg R.L."/>
            <person name="Brenner S."/>
        </authorList>
    </citation>
    <scope>NUCLEOTIDE SEQUENCE [LARGE SCALE GENOMIC DNA]</scope>
</reference>
<keyword evidence="8" id="KW-0969">Cilium</keyword>
<keyword evidence="10" id="KW-0206">Cytoskeleton</keyword>
<evidence type="ECO:0000256" key="9">
    <source>
        <dbReference type="ARBA" id="ARBA00023175"/>
    </source>
</evidence>
<keyword evidence="9" id="KW-0505">Motor protein</keyword>
<accession>A0A4W3H4E6</accession>
<dbReference type="PANTHER" id="PTHR45703">
    <property type="entry name" value="DYNEIN HEAVY CHAIN"/>
    <property type="match status" value="1"/>
</dbReference>
<dbReference type="GO" id="GO:0051959">
    <property type="term" value="F:dynein light intermediate chain binding"/>
    <property type="evidence" value="ECO:0007669"/>
    <property type="project" value="InterPro"/>
</dbReference>
<evidence type="ECO:0000256" key="12">
    <source>
        <dbReference type="SAM" id="MobiDB-lite"/>
    </source>
</evidence>
<keyword evidence="4" id="KW-0547">Nucleotide-binding</keyword>
<evidence type="ECO:0000256" key="11">
    <source>
        <dbReference type="ARBA" id="ARBA00023273"/>
    </source>
</evidence>
<evidence type="ECO:0000256" key="8">
    <source>
        <dbReference type="ARBA" id="ARBA00023069"/>
    </source>
</evidence>
<dbReference type="STRING" id="7868.ENSCMIP00000011668"/>
<protein>
    <recommendedName>
        <fullName evidence="13">Dynein heavy chain linker domain-containing protein</fullName>
    </recommendedName>
</protein>
<dbReference type="GeneTree" id="ENSGT00940000157623"/>
<reference evidence="14" key="5">
    <citation type="submission" date="2025-09" db="UniProtKB">
        <authorList>
            <consortium name="Ensembl"/>
        </authorList>
    </citation>
    <scope>IDENTIFICATION</scope>
</reference>
<evidence type="ECO:0000256" key="2">
    <source>
        <dbReference type="ARBA" id="ARBA00022490"/>
    </source>
</evidence>
<reference evidence="15" key="3">
    <citation type="journal article" date="2014" name="Nature">
        <title>Elephant shark genome provides unique insights into gnathostome evolution.</title>
        <authorList>
            <consortium name="International Elephant Shark Genome Sequencing Consortium"/>
            <person name="Venkatesh B."/>
            <person name="Lee A.P."/>
            <person name="Ravi V."/>
            <person name="Maurya A.K."/>
            <person name="Lian M.M."/>
            <person name="Swann J.B."/>
            <person name="Ohta Y."/>
            <person name="Flajnik M.F."/>
            <person name="Sutoh Y."/>
            <person name="Kasahara M."/>
            <person name="Hoon S."/>
            <person name="Gangu V."/>
            <person name="Roy S.W."/>
            <person name="Irimia M."/>
            <person name="Korzh V."/>
            <person name="Kondrychyn I."/>
            <person name="Lim Z.W."/>
            <person name="Tay B.H."/>
            <person name="Tohari S."/>
            <person name="Kong K.W."/>
            <person name="Ho S."/>
            <person name="Lorente-Galdos B."/>
            <person name="Quilez J."/>
            <person name="Marques-Bonet T."/>
            <person name="Raney B.J."/>
            <person name="Ingham P.W."/>
            <person name="Tay A."/>
            <person name="Hillier L.W."/>
            <person name="Minx P."/>
            <person name="Boehm T."/>
            <person name="Wilson R.K."/>
            <person name="Brenner S."/>
            <person name="Warren W.C."/>
        </authorList>
    </citation>
    <scope>NUCLEOTIDE SEQUENCE [LARGE SCALE GENOMIC DNA]</scope>
</reference>
<evidence type="ECO:0000256" key="10">
    <source>
        <dbReference type="ARBA" id="ARBA00023212"/>
    </source>
</evidence>
<dbReference type="OMA" id="ATHIPRM"/>
<keyword evidence="7" id="KW-0175">Coiled coil</keyword>
<dbReference type="GO" id="GO:0030286">
    <property type="term" value="C:dynein complex"/>
    <property type="evidence" value="ECO:0007669"/>
    <property type="project" value="UniProtKB-KW"/>
</dbReference>
<sequence length="235" mass="26807">MIKEEVQRQFDQDNKDFTLEKIIDLGLEQHTEEICSISSAATKEYAIEQGLQAIERTWTGITLDLVPYKDKGHYRLRGTEEIFQGLEDNQVSLSTMKASPYVKSFEKQVDYWERCLSRIMEAVEIILTVQRQWLYLENIFHGEDIRTQLPKESSDFDVIDANWKIIMNRLVEENNALRGTHQPGKGWRGLAQCSRALTADGSPARLIGRTWKGRPVTGGRESSPSAPGITPQPKP</sequence>
<evidence type="ECO:0000256" key="3">
    <source>
        <dbReference type="ARBA" id="ARBA00022701"/>
    </source>
</evidence>
<evidence type="ECO:0000313" key="14">
    <source>
        <dbReference type="Ensembl" id="ENSCMIP00000011668.1"/>
    </source>
</evidence>
<evidence type="ECO:0000256" key="7">
    <source>
        <dbReference type="ARBA" id="ARBA00023054"/>
    </source>
</evidence>
<dbReference type="InterPro" id="IPR013602">
    <property type="entry name" value="Dynein_heavy_linker"/>
</dbReference>
<dbReference type="PANTHER" id="PTHR45703:SF32">
    <property type="entry name" value="DYNEINS HEAVY CHAIN"/>
    <property type="match status" value="1"/>
</dbReference>
<dbReference type="FunFam" id="1.10.287.2620:FF:000002">
    <property type="entry name" value="Dynein heavy chain 2, axonemal"/>
    <property type="match status" value="1"/>
</dbReference>
<keyword evidence="5" id="KW-0067">ATP-binding</keyword>
<feature type="domain" description="Dynein heavy chain linker" evidence="13">
    <location>
        <begin position="2"/>
        <end position="194"/>
    </location>
</feature>
<dbReference type="GO" id="GO:0005930">
    <property type="term" value="C:axoneme"/>
    <property type="evidence" value="ECO:0007669"/>
    <property type="project" value="UniProtKB-SubCell"/>
</dbReference>
<dbReference type="Pfam" id="PF08393">
    <property type="entry name" value="DHC_N2"/>
    <property type="match status" value="1"/>
</dbReference>
<dbReference type="InterPro" id="IPR026983">
    <property type="entry name" value="DHC"/>
</dbReference>
<dbReference type="GO" id="GO:0005524">
    <property type="term" value="F:ATP binding"/>
    <property type="evidence" value="ECO:0007669"/>
    <property type="project" value="UniProtKB-KW"/>
</dbReference>
<keyword evidence="2" id="KW-0963">Cytoplasm</keyword>
<evidence type="ECO:0000313" key="15">
    <source>
        <dbReference type="Proteomes" id="UP000314986"/>
    </source>
</evidence>
<dbReference type="Gene3D" id="1.10.287.2620">
    <property type="match status" value="1"/>
</dbReference>
<evidence type="ECO:0000256" key="5">
    <source>
        <dbReference type="ARBA" id="ARBA00022840"/>
    </source>
</evidence>
<dbReference type="GO" id="GO:0045505">
    <property type="term" value="F:dynein intermediate chain binding"/>
    <property type="evidence" value="ECO:0007669"/>
    <property type="project" value="InterPro"/>
</dbReference>
<dbReference type="Proteomes" id="UP000314986">
    <property type="component" value="Unassembled WGS sequence"/>
</dbReference>
<keyword evidence="3" id="KW-0493">Microtubule</keyword>
<dbReference type="AlphaFoldDB" id="A0A4W3H4E6"/>
<dbReference type="Gene3D" id="1.20.140.100">
    <property type="entry name" value="Dynein heavy chain, N-terminal domain 2"/>
    <property type="match status" value="1"/>
</dbReference>
<name>A0A4W3H4E6_CALMI</name>
<feature type="region of interest" description="Disordered" evidence="12">
    <location>
        <begin position="208"/>
        <end position="235"/>
    </location>
</feature>
<dbReference type="InterPro" id="IPR042222">
    <property type="entry name" value="Dynein_2_N"/>
</dbReference>